<dbReference type="Gene3D" id="3.90.70.10">
    <property type="entry name" value="Cysteine proteinases"/>
    <property type="match status" value="1"/>
</dbReference>
<dbReference type="CDD" id="cd02620">
    <property type="entry name" value="Peptidase_C1A_CathepsinB"/>
    <property type="match status" value="1"/>
</dbReference>
<reference evidence="11 12" key="1">
    <citation type="submission" date="2015-12" db="EMBL/GenBank/DDBJ databases">
        <title>The genome of Folsomia candida.</title>
        <authorList>
            <person name="Faddeeva A."/>
            <person name="Derks M.F."/>
            <person name="Anvar Y."/>
            <person name="Smit S."/>
            <person name="Van Straalen N."/>
            <person name="Roelofs D."/>
        </authorList>
    </citation>
    <scope>NUCLEOTIDE SEQUENCE [LARGE SCALE GENOMIC DNA]</scope>
    <source>
        <strain evidence="11 12">VU population</strain>
        <tissue evidence="11">Whole body</tissue>
    </source>
</reference>
<dbReference type="PROSITE" id="PS00139">
    <property type="entry name" value="THIOL_PROTEASE_CYS"/>
    <property type="match status" value="1"/>
</dbReference>
<dbReference type="FunFam" id="3.90.70.10:FF:000031">
    <property type="entry name" value="Cathepsin B"/>
    <property type="match status" value="1"/>
</dbReference>
<keyword evidence="6" id="KW-0865">Zymogen</keyword>
<comment type="similarity">
    <text evidence="1">Belongs to the peptidase C1 family.</text>
</comment>
<evidence type="ECO:0000313" key="11">
    <source>
        <dbReference type="EMBL" id="OXA50964.1"/>
    </source>
</evidence>
<keyword evidence="4" id="KW-0378">Hydrolase</keyword>
<dbReference type="GO" id="GO:0004197">
    <property type="term" value="F:cysteine-type endopeptidase activity"/>
    <property type="evidence" value="ECO:0007669"/>
    <property type="project" value="InterPro"/>
</dbReference>
<dbReference type="STRING" id="158441.A0A226E1Q9"/>
<evidence type="ECO:0000256" key="9">
    <source>
        <dbReference type="SAM" id="SignalP"/>
    </source>
</evidence>
<dbReference type="PRINTS" id="PR00705">
    <property type="entry name" value="PAPAIN"/>
</dbReference>
<dbReference type="InterPro" id="IPR012599">
    <property type="entry name" value="Propeptide_C1A"/>
</dbReference>
<keyword evidence="7" id="KW-1015">Disulfide bond</keyword>
<evidence type="ECO:0000256" key="7">
    <source>
        <dbReference type="ARBA" id="ARBA00023157"/>
    </source>
</evidence>
<evidence type="ECO:0000256" key="5">
    <source>
        <dbReference type="ARBA" id="ARBA00022807"/>
    </source>
</evidence>
<dbReference type="PROSITE" id="PS00639">
    <property type="entry name" value="THIOL_PROTEASE_HIS"/>
    <property type="match status" value="1"/>
</dbReference>
<keyword evidence="5" id="KW-0788">Thiol protease</keyword>
<dbReference type="SMART" id="SM00645">
    <property type="entry name" value="Pept_C1"/>
    <property type="match status" value="1"/>
</dbReference>
<dbReference type="Pfam" id="PF00112">
    <property type="entry name" value="Peptidase_C1"/>
    <property type="match status" value="1"/>
</dbReference>
<evidence type="ECO:0000256" key="8">
    <source>
        <dbReference type="SAM" id="MobiDB-lite"/>
    </source>
</evidence>
<dbReference type="SUPFAM" id="SSF54001">
    <property type="entry name" value="Cysteine proteinases"/>
    <property type="match status" value="1"/>
</dbReference>
<proteinExistence type="inferred from homology"/>
<keyword evidence="3 9" id="KW-0732">Signal</keyword>
<dbReference type="InterPro" id="IPR025661">
    <property type="entry name" value="Pept_asp_AS"/>
</dbReference>
<dbReference type="OMA" id="DEKIPYW"/>
<evidence type="ECO:0000256" key="3">
    <source>
        <dbReference type="ARBA" id="ARBA00022729"/>
    </source>
</evidence>
<feature type="region of interest" description="Disordered" evidence="8">
    <location>
        <begin position="47"/>
        <end position="69"/>
    </location>
</feature>
<dbReference type="InterPro" id="IPR025660">
    <property type="entry name" value="Pept_his_AS"/>
</dbReference>
<dbReference type="EMBL" id="LNIX01000008">
    <property type="protein sequence ID" value="OXA50964.1"/>
    <property type="molecule type" value="Genomic_DNA"/>
</dbReference>
<sequence length="381" mass="42097">MGKLKNLLCVAILIIGIVHIDETVSSPQPPVPHGWRDILRDLIHTGEEDDQDSTSSEEDEKVVGNMQTPNYHPLSQEMANHINNVIKPNWTAGLNFHPQTDMSYIKRLCGVLPGDKKLPEKQHLLTGLRIPSEFDPRQKWPDCPSLKEIRDQGSCGSCWAFAATEAMTDRLCIASKGKQRFHFSADNLVSCCSTCGAGCNGGFPSAAWEYWVVDGLVSGGPYGSKQGCQPYEIPPCEHHTSGSRPNCTGEEGDTPKCVRRCLPGYSVPYKQDLHFGKKSYSTPNKVEQIQVEVMKYGPVEAAFTVYADFPLYKSGVYHYVTGSELGGHAVKLMGWGEEDGVPYWLVANSWNYDWGDGGFFKIRRGTDECGIESMIAAGLPK</sequence>
<evidence type="ECO:0000256" key="6">
    <source>
        <dbReference type="ARBA" id="ARBA00023145"/>
    </source>
</evidence>
<feature type="signal peptide" evidence="9">
    <location>
        <begin position="1"/>
        <end position="20"/>
    </location>
</feature>
<dbReference type="InterPro" id="IPR013128">
    <property type="entry name" value="Peptidase_C1A"/>
</dbReference>
<dbReference type="InterPro" id="IPR038765">
    <property type="entry name" value="Papain-like_cys_pep_sf"/>
</dbReference>
<dbReference type="OrthoDB" id="640249at2759"/>
<accession>A0A226E1Q9</accession>
<dbReference type="InterPro" id="IPR000169">
    <property type="entry name" value="Pept_cys_AS"/>
</dbReference>
<feature type="chain" id="PRO_5018652050" evidence="9">
    <location>
        <begin position="21"/>
        <end position="381"/>
    </location>
</feature>
<keyword evidence="2" id="KW-0645">Protease</keyword>
<keyword evidence="12" id="KW-1185">Reference proteome</keyword>
<dbReference type="AlphaFoldDB" id="A0A226E1Q9"/>
<gene>
    <name evidence="11" type="ORF">Fcan01_14601</name>
</gene>
<feature type="domain" description="Peptidase C1A papain C-terminal" evidence="10">
    <location>
        <begin position="130"/>
        <end position="379"/>
    </location>
</feature>
<dbReference type="Proteomes" id="UP000198287">
    <property type="component" value="Unassembled WGS sequence"/>
</dbReference>
<dbReference type="GO" id="GO:0006508">
    <property type="term" value="P:proteolysis"/>
    <property type="evidence" value="ECO:0007669"/>
    <property type="project" value="UniProtKB-KW"/>
</dbReference>
<evidence type="ECO:0000256" key="4">
    <source>
        <dbReference type="ARBA" id="ARBA00022801"/>
    </source>
</evidence>
<dbReference type="PANTHER" id="PTHR12411">
    <property type="entry name" value="CYSTEINE PROTEASE FAMILY C1-RELATED"/>
    <property type="match status" value="1"/>
</dbReference>
<feature type="compositionally biased region" description="Acidic residues" evidence="8">
    <location>
        <begin position="47"/>
        <end position="60"/>
    </location>
</feature>
<evidence type="ECO:0000313" key="12">
    <source>
        <dbReference type="Proteomes" id="UP000198287"/>
    </source>
</evidence>
<name>A0A226E1Q9_FOLCA</name>
<organism evidence="11 12">
    <name type="scientific">Folsomia candida</name>
    <name type="common">Springtail</name>
    <dbReference type="NCBI Taxonomy" id="158441"/>
    <lineage>
        <taxon>Eukaryota</taxon>
        <taxon>Metazoa</taxon>
        <taxon>Ecdysozoa</taxon>
        <taxon>Arthropoda</taxon>
        <taxon>Hexapoda</taxon>
        <taxon>Collembola</taxon>
        <taxon>Entomobryomorpha</taxon>
        <taxon>Isotomoidea</taxon>
        <taxon>Isotomidae</taxon>
        <taxon>Proisotominae</taxon>
        <taxon>Folsomia</taxon>
    </lineage>
</organism>
<dbReference type="Pfam" id="PF08127">
    <property type="entry name" value="Propeptide_C1"/>
    <property type="match status" value="1"/>
</dbReference>
<dbReference type="PROSITE" id="PS00640">
    <property type="entry name" value="THIOL_PROTEASE_ASN"/>
    <property type="match status" value="1"/>
</dbReference>
<evidence type="ECO:0000256" key="2">
    <source>
        <dbReference type="ARBA" id="ARBA00022670"/>
    </source>
</evidence>
<dbReference type="InterPro" id="IPR000668">
    <property type="entry name" value="Peptidase_C1A_C"/>
</dbReference>
<evidence type="ECO:0000259" key="10">
    <source>
        <dbReference type="SMART" id="SM00645"/>
    </source>
</evidence>
<comment type="caution">
    <text evidence="11">The sequence shown here is derived from an EMBL/GenBank/DDBJ whole genome shotgun (WGS) entry which is preliminary data.</text>
</comment>
<evidence type="ECO:0000256" key="1">
    <source>
        <dbReference type="ARBA" id="ARBA00008455"/>
    </source>
</evidence>
<protein>
    <submittedName>
        <fullName evidence="11">Cathepsin B</fullName>
    </submittedName>
</protein>